<comment type="caution">
    <text evidence="6">The sequence shown here is derived from an EMBL/GenBank/DDBJ whole genome shotgun (WGS) entry which is preliminary data.</text>
</comment>
<proteinExistence type="predicted"/>
<dbReference type="InterPro" id="IPR003825">
    <property type="entry name" value="Colicin-V_CvpA"/>
</dbReference>
<reference evidence="6" key="2">
    <citation type="submission" date="2021-04" db="EMBL/GenBank/DDBJ databases">
        <authorList>
            <person name="Gilroy R."/>
        </authorList>
    </citation>
    <scope>NUCLEOTIDE SEQUENCE</scope>
    <source>
        <strain evidence="6">CHK185-5351</strain>
    </source>
</reference>
<dbReference type="Proteomes" id="UP000823849">
    <property type="component" value="Unassembled WGS sequence"/>
</dbReference>
<evidence type="ECO:0000256" key="4">
    <source>
        <dbReference type="ARBA" id="ARBA00023136"/>
    </source>
</evidence>
<sequence length="234" mass="26078">MNWLLVIILIVVALSAVIGYYRGFVRTVLSMVFLILVMILSGWISPYIGNALEEHTQITETIRSACTELLEDALNSQVQTTGENVQEQENYLASLGLPSDLFHGGMNDENLQNVQQQQTESVAAAAADYLTGLAVNGIVFVTSFLLAWIIVRILMRIADAFAELPVIGFFNRICGGLVGILRGLLWVWIFFIILTIFVGTGWGRSCMQAVREDLFLSFLYDNNLILRALLYAFT</sequence>
<keyword evidence="2 5" id="KW-0812">Transmembrane</keyword>
<dbReference type="EMBL" id="DWWU01000025">
    <property type="protein sequence ID" value="HJC15415.1"/>
    <property type="molecule type" value="Genomic_DNA"/>
</dbReference>
<keyword evidence="4 5" id="KW-0472">Membrane</keyword>
<organism evidence="6 7">
    <name type="scientific">Candidatus Fusicatenibacter intestinigallinarum</name>
    <dbReference type="NCBI Taxonomy" id="2838598"/>
    <lineage>
        <taxon>Bacteria</taxon>
        <taxon>Bacillati</taxon>
        <taxon>Bacillota</taxon>
        <taxon>Clostridia</taxon>
        <taxon>Lachnospirales</taxon>
        <taxon>Lachnospiraceae</taxon>
        <taxon>Fusicatenibacter</taxon>
    </lineage>
</organism>
<feature type="transmembrane region" description="Helical" evidence="5">
    <location>
        <begin position="29"/>
        <end position="48"/>
    </location>
</feature>
<accession>A0A9D2SMB8</accession>
<dbReference type="Pfam" id="PF02674">
    <property type="entry name" value="Colicin_V"/>
    <property type="match status" value="2"/>
</dbReference>
<dbReference type="GO" id="GO:0009403">
    <property type="term" value="P:toxin biosynthetic process"/>
    <property type="evidence" value="ECO:0007669"/>
    <property type="project" value="InterPro"/>
</dbReference>
<dbReference type="GO" id="GO:0016020">
    <property type="term" value="C:membrane"/>
    <property type="evidence" value="ECO:0007669"/>
    <property type="project" value="UniProtKB-SubCell"/>
</dbReference>
<evidence type="ECO:0000313" key="7">
    <source>
        <dbReference type="Proteomes" id="UP000823849"/>
    </source>
</evidence>
<feature type="transmembrane region" description="Helical" evidence="5">
    <location>
        <begin position="133"/>
        <end position="155"/>
    </location>
</feature>
<gene>
    <name evidence="6" type="ORF">H9705_06260</name>
</gene>
<dbReference type="AlphaFoldDB" id="A0A9D2SMB8"/>
<evidence type="ECO:0000313" key="6">
    <source>
        <dbReference type="EMBL" id="HJC15415.1"/>
    </source>
</evidence>
<name>A0A9D2SMB8_9FIRM</name>
<comment type="subcellular location">
    <subcellularLocation>
        <location evidence="1">Membrane</location>
        <topology evidence="1">Multi-pass membrane protein</topology>
    </subcellularLocation>
</comment>
<reference evidence="6" key="1">
    <citation type="journal article" date="2021" name="PeerJ">
        <title>Extensive microbial diversity within the chicken gut microbiome revealed by metagenomics and culture.</title>
        <authorList>
            <person name="Gilroy R."/>
            <person name="Ravi A."/>
            <person name="Getino M."/>
            <person name="Pursley I."/>
            <person name="Horton D.L."/>
            <person name="Alikhan N.F."/>
            <person name="Baker D."/>
            <person name="Gharbi K."/>
            <person name="Hall N."/>
            <person name="Watson M."/>
            <person name="Adriaenssens E.M."/>
            <person name="Foster-Nyarko E."/>
            <person name="Jarju S."/>
            <person name="Secka A."/>
            <person name="Antonio M."/>
            <person name="Oren A."/>
            <person name="Chaudhuri R.R."/>
            <person name="La Ragione R."/>
            <person name="Hildebrand F."/>
            <person name="Pallen M.J."/>
        </authorList>
    </citation>
    <scope>NUCLEOTIDE SEQUENCE</scope>
    <source>
        <strain evidence="6">CHK185-5351</strain>
    </source>
</reference>
<feature type="transmembrane region" description="Helical" evidence="5">
    <location>
        <begin position="185"/>
        <end position="202"/>
    </location>
</feature>
<protein>
    <submittedName>
        <fullName evidence="6">CvpA family protein</fullName>
    </submittedName>
</protein>
<evidence type="ECO:0000256" key="5">
    <source>
        <dbReference type="SAM" id="Phobius"/>
    </source>
</evidence>
<evidence type="ECO:0000256" key="3">
    <source>
        <dbReference type="ARBA" id="ARBA00022989"/>
    </source>
</evidence>
<evidence type="ECO:0000256" key="2">
    <source>
        <dbReference type="ARBA" id="ARBA00022692"/>
    </source>
</evidence>
<keyword evidence="3 5" id="KW-1133">Transmembrane helix</keyword>
<evidence type="ECO:0000256" key="1">
    <source>
        <dbReference type="ARBA" id="ARBA00004141"/>
    </source>
</evidence>